<dbReference type="Proteomes" id="UP000711488">
    <property type="component" value="Unassembled WGS sequence"/>
</dbReference>
<dbReference type="Proteomes" id="UP000694843">
    <property type="component" value="Unplaced"/>
</dbReference>
<keyword evidence="10" id="KW-0325">Glycoprotein</keyword>
<keyword evidence="6 12" id="KW-0297">G-protein coupled receptor</keyword>
<name>A0A6A0GW35_HYAAZ</name>
<dbReference type="PANTHER" id="PTHR24229">
    <property type="entry name" value="NEUROPEPTIDES RECEPTOR"/>
    <property type="match status" value="1"/>
</dbReference>
<evidence type="ECO:0000256" key="2">
    <source>
        <dbReference type="ARBA" id="ARBA00010663"/>
    </source>
</evidence>
<dbReference type="InterPro" id="IPR000276">
    <property type="entry name" value="GPCR_Rhodpsn"/>
</dbReference>
<dbReference type="OrthoDB" id="6076970at2759"/>
<evidence type="ECO:0000313" key="17">
    <source>
        <dbReference type="Proteomes" id="UP000694843"/>
    </source>
</evidence>
<keyword evidence="11 12" id="KW-0807">Transducer</keyword>
<dbReference type="RefSeq" id="XP_047739443.1">
    <property type="nucleotide sequence ID" value="XM_047883487.1"/>
</dbReference>
<evidence type="ECO:0000256" key="13">
    <source>
        <dbReference type="SAM" id="MobiDB-lite"/>
    </source>
</evidence>
<feature type="region of interest" description="Disordered" evidence="13">
    <location>
        <begin position="424"/>
        <end position="444"/>
    </location>
</feature>
<feature type="transmembrane region" description="Helical" evidence="14">
    <location>
        <begin position="113"/>
        <end position="133"/>
    </location>
</feature>
<dbReference type="AlphaFoldDB" id="A0A6A0GW35"/>
<feature type="transmembrane region" description="Helical" evidence="14">
    <location>
        <begin position="323"/>
        <end position="346"/>
    </location>
</feature>
<dbReference type="GO" id="GO:0004994">
    <property type="term" value="F:somatostatin receptor activity"/>
    <property type="evidence" value="ECO:0007669"/>
    <property type="project" value="InterPro"/>
</dbReference>
<evidence type="ECO:0000256" key="12">
    <source>
        <dbReference type="RuleBase" id="RU000688"/>
    </source>
</evidence>
<proteinExistence type="inferred from homology"/>
<evidence type="ECO:0000256" key="9">
    <source>
        <dbReference type="ARBA" id="ARBA00023170"/>
    </source>
</evidence>
<reference evidence="16" key="2">
    <citation type="journal article" date="2018" name="Environ. Sci. Technol.">
        <title>The Toxicogenome of Hyalella azteca: A Model for Sediment Ecotoxicology and Evolutionary Toxicology.</title>
        <authorList>
            <person name="Poynton H.C."/>
            <person name="Hasenbein S."/>
            <person name="Benoit J.B."/>
            <person name="Sepulveda M.S."/>
            <person name="Poelchau M.F."/>
            <person name="Hughes D.S.T."/>
            <person name="Murali S.C."/>
            <person name="Chen S."/>
            <person name="Glastad K.M."/>
            <person name="Goodisman M.A.D."/>
            <person name="Werren J.H."/>
            <person name="Vineis J.H."/>
            <person name="Bowen J.L."/>
            <person name="Friedrich M."/>
            <person name="Jones J."/>
            <person name="Robertson H.M."/>
            <person name="Feyereisen R."/>
            <person name="Mechler-Hickson A."/>
            <person name="Mathers N."/>
            <person name="Lee C.E."/>
            <person name="Colbourne J.K."/>
            <person name="Biales A."/>
            <person name="Johnston J.S."/>
            <person name="Wellborn G.A."/>
            <person name="Rosendale A.J."/>
            <person name="Cridge A.G."/>
            <person name="Munoz-Torres M.C."/>
            <person name="Bain P.A."/>
            <person name="Manny A.R."/>
            <person name="Major K.M."/>
            <person name="Lambert F.N."/>
            <person name="Vulpe C.D."/>
            <person name="Tuck P."/>
            <person name="Blalock B.J."/>
            <person name="Lin Y.Y."/>
            <person name="Smith M.E."/>
            <person name="Ochoa-Acuna H."/>
            <person name="Chen M.M."/>
            <person name="Childers C.P."/>
            <person name="Qu J."/>
            <person name="Dugan S."/>
            <person name="Lee S.L."/>
            <person name="Chao H."/>
            <person name="Dinh H."/>
            <person name="Han Y."/>
            <person name="Doddapaneni H."/>
            <person name="Worley K.C."/>
            <person name="Muzny D.M."/>
            <person name="Gibbs R.A."/>
            <person name="Richards S."/>
        </authorList>
    </citation>
    <scope>NUCLEOTIDE SEQUENCE</scope>
    <source>
        <strain evidence="16">HAZT.00-mixed</strain>
        <tissue evidence="16">Whole organism</tissue>
    </source>
</reference>
<dbReference type="Gene3D" id="1.20.1070.10">
    <property type="entry name" value="Rhodopsin 7-helix transmembrane proteins"/>
    <property type="match status" value="1"/>
</dbReference>
<evidence type="ECO:0000256" key="7">
    <source>
        <dbReference type="ARBA" id="ARBA00023136"/>
    </source>
</evidence>
<evidence type="ECO:0000313" key="18">
    <source>
        <dbReference type="RefSeq" id="XP_018020574.1"/>
    </source>
</evidence>
<dbReference type="PANTHER" id="PTHR24229:SF40">
    <property type="entry name" value="ALLATOSTATIN C RECEPTOR 1-RELATED"/>
    <property type="match status" value="1"/>
</dbReference>
<reference evidence="16" key="1">
    <citation type="submission" date="2014-08" db="EMBL/GenBank/DDBJ databases">
        <authorList>
            <person name="Murali S."/>
            <person name="Richards S."/>
            <person name="Bandaranaike D."/>
            <person name="Bellair M."/>
            <person name="Blankenburg K."/>
            <person name="Chao H."/>
            <person name="Dinh H."/>
            <person name="Doddapaneni H."/>
            <person name="Dugan-Rocha S."/>
            <person name="Elkadiri S."/>
            <person name="Gnanaolivu R."/>
            <person name="Hughes D."/>
            <person name="Lee S."/>
            <person name="Li M."/>
            <person name="Ming W."/>
            <person name="Munidasa M."/>
            <person name="Muniz J."/>
            <person name="Nguyen L."/>
            <person name="Osuji N."/>
            <person name="Pu L.-L."/>
            <person name="Puazo M."/>
            <person name="Skinner E."/>
            <person name="Qu C."/>
            <person name="Quiroz J."/>
            <person name="Raj R."/>
            <person name="Weissenberger G."/>
            <person name="Xin Y."/>
            <person name="Zou X."/>
            <person name="Han Y."/>
            <person name="Worley K."/>
            <person name="Muzny D."/>
            <person name="Gibbs R."/>
        </authorList>
    </citation>
    <scope>NUCLEOTIDE SEQUENCE</scope>
    <source>
        <strain evidence="16">HAZT.00-mixed</strain>
        <tissue evidence="16">Whole organism</tissue>
    </source>
</reference>
<dbReference type="InterPro" id="IPR000586">
    <property type="entry name" value="Somatstn_rcpt"/>
</dbReference>
<keyword evidence="9 12" id="KW-0675">Receptor</keyword>
<evidence type="ECO:0000256" key="11">
    <source>
        <dbReference type="ARBA" id="ARBA00023224"/>
    </source>
</evidence>
<feature type="transmembrane region" description="Helical" evidence="14">
    <location>
        <begin position="236"/>
        <end position="262"/>
    </location>
</feature>
<dbReference type="PRINTS" id="PR00246">
    <property type="entry name" value="SOMATOSTATNR"/>
</dbReference>
<dbReference type="EMBL" id="JQDR03013027">
    <property type="protein sequence ID" value="KAA0190275.1"/>
    <property type="molecule type" value="Genomic_DNA"/>
</dbReference>
<dbReference type="KEGG" id="hazt:108676926"/>
<feature type="transmembrane region" description="Helical" evidence="14">
    <location>
        <begin position="77"/>
        <end position="101"/>
    </location>
</feature>
<dbReference type="SUPFAM" id="SSF81321">
    <property type="entry name" value="Family A G protein-coupled receptor-like"/>
    <property type="match status" value="1"/>
</dbReference>
<keyword evidence="8" id="KW-1015">Disulfide bond</keyword>
<evidence type="ECO:0000313" key="19">
    <source>
        <dbReference type="RefSeq" id="XP_047739443.1"/>
    </source>
</evidence>
<evidence type="ECO:0000259" key="15">
    <source>
        <dbReference type="PROSITE" id="PS50262"/>
    </source>
</evidence>
<dbReference type="OMA" id="PMRSAKW"/>
<evidence type="ECO:0000256" key="5">
    <source>
        <dbReference type="ARBA" id="ARBA00022989"/>
    </source>
</evidence>
<dbReference type="RefSeq" id="XP_018020574.1">
    <property type="nucleotide sequence ID" value="XM_018165085.2"/>
</dbReference>
<keyword evidence="4 12" id="KW-0812">Transmembrane</keyword>
<dbReference type="InterPro" id="IPR017452">
    <property type="entry name" value="GPCR_Rhodpsn_7TM"/>
</dbReference>
<keyword evidence="7 14" id="KW-0472">Membrane</keyword>
<evidence type="ECO:0000256" key="8">
    <source>
        <dbReference type="ARBA" id="ARBA00023157"/>
    </source>
</evidence>
<dbReference type="GO" id="GO:0043005">
    <property type="term" value="C:neuron projection"/>
    <property type="evidence" value="ECO:0007669"/>
    <property type="project" value="TreeGrafter"/>
</dbReference>
<keyword evidence="5 14" id="KW-1133">Transmembrane helix</keyword>
<evidence type="ECO:0000256" key="10">
    <source>
        <dbReference type="ARBA" id="ARBA00023180"/>
    </source>
</evidence>
<keyword evidence="3" id="KW-1003">Cell membrane</keyword>
<dbReference type="PROSITE" id="PS50262">
    <property type="entry name" value="G_PROTEIN_RECEP_F1_2"/>
    <property type="match status" value="1"/>
</dbReference>
<dbReference type="GeneID" id="108676926"/>
<protein>
    <submittedName>
        <fullName evidence="18 19">Somatostatin receptor type 2</fullName>
    </submittedName>
</protein>
<comment type="subcellular location">
    <subcellularLocation>
        <location evidence="1">Cell membrane</location>
        <topology evidence="1">Multi-pass membrane protein</topology>
    </subcellularLocation>
</comment>
<dbReference type="GO" id="GO:0005886">
    <property type="term" value="C:plasma membrane"/>
    <property type="evidence" value="ECO:0007669"/>
    <property type="project" value="UniProtKB-SubCell"/>
</dbReference>
<sequence>MDLLASTMSVAATTLTPDVDVTKNIEEFFVTEEAGSTMNCSLIDLDEFAEFALNGTNCSEKLFSGGAKDFMGPVVSVISQIVMFIVFLVGLCGNTLVIYVVTRFSKMQTVTNLYILNLAIADELFVIGIPFLITTTYLGYWTFGAVMCKIYLITTALNQFTSSMILAVMCADRYIAVCHPINANKLRTPIISKFVSLTTWSVSAMLIAPVFNYGGLLEYHGQLNCNFYWPKNYDRIWILTSFFVAFAVPVTFFLIFYVLVLHKLKTVGPHKKSREKKKSHTKVTKMVLTVITVYVICYVPYWVMQMTLLASDPGQRLTTFKVVCFLFANVLIYINSAINPILYAFLSDNFKKSFMKACTCINRQDINNALHVETSVFPRRTRGSSSMPSRSCRERESSVTTAILTKEMSAAMTTLTGSPVAVTTNNEDHNQLNGRSTSPALNRC</sequence>
<gene>
    <name evidence="18 19" type="primary">LOC108676926</name>
    <name evidence="16" type="ORF">HAZT_HAZT003692</name>
</gene>
<evidence type="ECO:0000313" key="16">
    <source>
        <dbReference type="EMBL" id="KAA0190275.1"/>
    </source>
</evidence>
<dbReference type="Pfam" id="PF00001">
    <property type="entry name" value="7tm_1"/>
    <property type="match status" value="1"/>
</dbReference>
<reference evidence="16" key="3">
    <citation type="submission" date="2019-06" db="EMBL/GenBank/DDBJ databases">
        <authorList>
            <person name="Poynton C."/>
            <person name="Hasenbein S."/>
            <person name="Benoit J.B."/>
            <person name="Sepulveda M.S."/>
            <person name="Poelchau M.F."/>
            <person name="Murali S.C."/>
            <person name="Chen S."/>
            <person name="Glastad K.M."/>
            <person name="Werren J.H."/>
            <person name="Vineis J.H."/>
            <person name="Bowen J.L."/>
            <person name="Friedrich M."/>
            <person name="Jones J."/>
            <person name="Robertson H.M."/>
            <person name="Feyereisen R."/>
            <person name="Mechler-Hickson A."/>
            <person name="Mathers N."/>
            <person name="Lee C.E."/>
            <person name="Colbourne J.K."/>
            <person name="Biales A."/>
            <person name="Johnston J.S."/>
            <person name="Wellborn G.A."/>
            <person name="Rosendale A.J."/>
            <person name="Cridge A.G."/>
            <person name="Munoz-Torres M.C."/>
            <person name="Bain P.A."/>
            <person name="Manny A.R."/>
            <person name="Major K.M."/>
            <person name="Lambert F.N."/>
            <person name="Vulpe C.D."/>
            <person name="Tuck P."/>
            <person name="Blalock B.J."/>
            <person name="Lin Y.-Y."/>
            <person name="Smith M.E."/>
            <person name="Ochoa-Acuna H."/>
            <person name="Chen M.-J.M."/>
            <person name="Childers C.P."/>
            <person name="Qu J."/>
            <person name="Dugan S."/>
            <person name="Lee S.L."/>
            <person name="Chao H."/>
            <person name="Dinh H."/>
            <person name="Han Y."/>
            <person name="Doddapaneni H."/>
            <person name="Worley K.C."/>
            <person name="Muzny D.M."/>
            <person name="Gibbs R.A."/>
            <person name="Richards S."/>
        </authorList>
    </citation>
    <scope>NUCLEOTIDE SEQUENCE</scope>
    <source>
        <strain evidence="16">HAZT.00-mixed</strain>
        <tissue evidence="16">Whole organism</tissue>
    </source>
</reference>
<evidence type="ECO:0000256" key="6">
    <source>
        <dbReference type="ARBA" id="ARBA00023040"/>
    </source>
</evidence>
<organism evidence="16">
    <name type="scientific">Hyalella azteca</name>
    <name type="common">Amphipod</name>
    <dbReference type="NCBI Taxonomy" id="294128"/>
    <lineage>
        <taxon>Eukaryota</taxon>
        <taxon>Metazoa</taxon>
        <taxon>Ecdysozoa</taxon>
        <taxon>Arthropoda</taxon>
        <taxon>Crustacea</taxon>
        <taxon>Multicrustacea</taxon>
        <taxon>Malacostraca</taxon>
        <taxon>Eumalacostraca</taxon>
        <taxon>Peracarida</taxon>
        <taxon>Amphipoda</taxon>
        <taxon>Senticaudata</taxon>
        <taxon>Talitrida</taxon>
        <taxon>Talitroidea</taxon>
        <taxon>Hyalellidae</taxon>
        <taxon>Hyalella</taxon>
    </lineage>
</organism>
<accession>A0A6A0GW35</accession>
<keyword evidence="17" id="KW-1185">Reference proteome</keyword>
<evidence type="ECO:0000256" key="1">
    <source>
        <dbReference type="ARBA" id="ARBA00004651"/>
    </source>
</evidence>
<evidence type="ECO:0000256" key="3">
    <source>
        <dbReference type="ARBA" id="ARBA00022475"/>
    </source>
</evidence>
<feature type="transmembrane region" description="Helical" evidence="14">
    <location>
        <begin position="194"/>
        <end position="216"/>
    </location>
</feature>
<feature type="transmembrane region" description="Helical" evidence="14">
    <location>
        <begin position="283"/>
        <end position="303"/>
    </location>
</feature>
<evidence type="ECO:0000256" key="14">
    <source>
        <dbReference type="SAM" id="Phobius"/>
    </source>
</evidence>
<reference evidence="18 19" key="4">
    <citation type="submission" date="2025-04" db="UniProtKB">
        <authorList>
            <consortium name="RefSeq"/>
        </authorList>
    </citation>
    <scope>IDENTIFICATION</scope>
    <source>
        <tissue evidence="18 19">Whole organism</tissue>
    </source>
</reference>
<dbReference type="PRINTS" id="PR00237">
    <property type="entry name" value="GPCRRHODOPSN"/>
</dbReference>
<evidence type="ECO:0000256" key="4">
    <source>
        <dbReference type="ARBA" id="ARBA00022692"/>
    </source>
</evidence>
<feature type="domain" description="G-protein coupled receptors family 1 profile" evidence="15">
    <location>
        <begin position="93"/>
        <end position="343"/>
    </location>
</feature>
<dbReference type="GO" id="GO:0042277">
    <property type="term" value="F:peptide binding"/>
    <property type="evidence" value="ECO:0007669"/>
    <property type="project" value="TreeGrafter"/>
</dbReference>
<comment type="similarity">
    <text evidence="2 12">Belongs to the G-protein coupled receptor 1 family.</text>
</comment>
<dbReference type="PROSITE" id="PS00237">
    <property type="entry name" value="G_PROTEIN_RECEP_F1_1"/>
    <property type="match status" value="1"/>
</dbReference>